<dbReference type="PANTHER" id="PTHR35218">
    <property type="entry name" value="RNASE H DOMAIN-CONTAINING PROTEIN"/>
    <property type="match status" value="1"/>
</dbReference>
<comment type="caution">
    <text evidence="1">The sequence shown here is derived from an EMBL/GenBank/DDBJ whole genome shotgun (WGS) entry which is preliminary data.</text>
</comment>
<proteinExistence type="predicted"/>
<reference evidence="1" key="1">
    <citation type="journal article" date="2023" name="Plant J.">
        <title>Genome sequences and population genomics provide insights into the demographic history, inbreeding, and mutation load of two 'living fossil' tree species of Dipteronia.</title>
        <authorList>
            <person name="Feng Y."/>
            <person name="Comes H.P."/>
            <person name="Chen J."/>
            <person name="Zhu S."/>
            <person name="Lu R."/>
            <person name="Zhang X."/>
            <person name="Li P."/>
            <person name="Qiu J."/>
            <person name="Olsen K.M."/>
            <person name="Qiu Y."/>
        </authorList>
    </citation>
    <scope>NUCLEOTIDE SEQUENCE</scope>
    <source>
        <strain evidence="1">KIB01</strain>
    </source>
</reference>
<dbReference type="SUPFAM" id="SSF56219">
    <property type="entry name" value="DNase I-like"/>
    <property type="match status" value="1"/>
</dbReference>
<name>A0AAD9TLD7_9ROSI</name>
<evidence type="ECO:0000313" key="2">
    <source>
        <dbReference type="Proteomes" id="UP001280121"/>
    </source>
</evidence>
<evidence type="ECO:0000313" key="1">
    <source>
        <dbReference type="EMBL" id="KAK2637748.1"/>
    </source>
</evidence>
<sequence length="262" mass="30170">MRGAGKHMFSKNIADLCSLYQLEILAIFEPRISDSKASRVIRKLGFSNSFVMDAEGFSRGIWLLWNNSKIKLHVVAHSRHSIAALVKDHNTIWIITVVYANPCLTTRRHLWNYLDSITNCFDFPWMVAGDFNDITYNSEKRGVIRCRRNKLEGFKKEDGSWTGEIELMKKEVVGQFLPDIVSPNQAAFVPSRQIQDNIVVVHEVLHKFKNAKRNLGFIAKIDLAKAYDNLQWGFIKQVLEMIGIEGRMKDLIMSYVSSVQYR</sequence>
<evidence type="ECO:0008006" key="3">
    <source>
        <dbReference type="Google" id="ProtNLM"/>
    </source>
</evidence>
<dbReference type="Gene3D" id="3.60.10.10">
    <property type="entry name" value="Endonuclease/exonuclease/phosphatase"/>
    <property type="match status" value="1"/>
</dbReference>
<organism evidence="1 2">
    <name type="scientific">Dipteronia dyeriana</name>
    <dbReference type="NCBI Taxonomy" id="168575"/>
    <lineage>
        <taxon>Eukaryota</taxon>
        <taxon>Viridiplantae</taxon>
        <taxon>Streptophyta</taxon>
        <taxon>Embryophyta</taxon>
        <taxon>Tracheophyta</taxon>
        <taxon>Spermatophyta</taxon>
        <taxon>Magnoliopsida</taxon>
        <taxon>eudicotyledons</taxon>
        <taxon>Gunneridae</taxon>
        <taxon>Pentapetalae</taxon>
        <taxon>rosids</taxon>
        <taxon>malvids</taxon>
        <taxon>Sapindales</taxon>
        <taxon>Sapindaceae</taxon>
        <taxon>Hippocastanoideae</taxon>
        <taxon>Acereae</taxon>
        <taxon>Dipteronia</taxon>
    </lineage>
</organism>
<dbReference type="EMBL" id="JANJYI010000008">
    <property type="protein sequence ID" value="KAK2637748.1"/>
    <property type="molecule type" value="Genomic_DNA"/>
</dbReference>
<dbReference type="InterPro" id="IPR036691">
    <property type="entry name" value="Endo/exonu/phosph_ase_sf"/>
</dbReference>
<keyword evidence="2" id="KW-1185">Reference proteome</keyword>
<protein>
    <recommendedName>
        <fullName evidence="3">Reverse transcriptase domain-containing protein</fullName>
    </recommendedName>
</protein>
<gene>
    <name evidence="1" type="ORF">Ddye_025543</name>
</gene>
<dbReference type="PANTHER" id="PTHR35218:SF9">
    <property type="entry name" value="ENDONUCLEASE_EXONUCLEASE_PHOSPHATASE DOMAIN-CONTAINING PROTEIN"/>
    <property type="match status" value="1"/>
</dbReference>
<dbReference type="Proteomes" id="UP001280121">
    <property type="component" value="Unassembled WGS sequence"/>
</dbReference>
<dbReference type="AlphaFoldDB" id="A0AAD9TLD7"/>
<accession>A0AAD9TLD7</accession>